<gene>
    <name evidence="2" type="ORF">PXEA_LOCUS7027</name>
</gene>
<feature type="region of interest" description="Disordered" evidence="1">
    <location>
        <begin position="48"/>
        <end position="81"/>
    </location>
</feature>
<proteinExistence type="predicted"/>
<evidence type="ECO:0000313" key="2">
    <source>
        <dbReference type="EMBL" id="VEL13587.1"/>
    </source>
</evidence>
<name>A0A3S5B5A0_9PLAT</name>
<sequence>MDQLSLSDTSTELIRTDDDFKENVGMAALSHSSSLFSTLRIEETTPNSSFSIISGSTNTTSSSTTAISSPYSTSPGILDSTRHPDAARLLSETVGQASSTGRCVITEPTDEPCVSSSALLDACLKTS</sequence>
<organism evidence="2 3">
    <name type="scientific">Protopolystoma xenopodis</name>
    <dbReference type="NCBI Taxonomy" id="117903"/>
    <lineage>
        <taxon>Eukaryota</taxon>
        <taxon>Metazoa</taxon>
        <taxon>Spiralia</taxon>
        <taxon>Lophotrochozoa</taxon>
        <taxon>Platyhelminthes</taxon>
        <taxon>Monogenea</taxon>
        <taxon>Polyopisthocotylea</taxon>
        <taxon>Polystomatidea</taxon>
        <taxon>Polystomatidae</taxon>
        <taxon>Protopolystoma</taxon>
    </lineage>
</organism>
<protein>
    <submittedName>
        <fullName evidence="2">Uncharacterized protein</fullName>
    </submittedName>
</protein>
<feature type="compositionally biased region" description="Low complexity" evidence="1">
    <location>
        <begin position="48"/>
        <end position="75"/>
    </location>
</feature>
<evidence type="ECO:0000256" key="1">
    <source>
        <dbReference type="SAM" id="MobiDB-lite"/>
    </source>
</evidence>
<accession>A0A3S5B5A0</accession>
<dbReference type="EMBL" id="CAAALY010018251">
    <property type="protein sequence ID" value="VEL13587.1"/>
    <property type="molecule type" value="Genomic_DNA"/>
</dbReference>
<keyword evidence="3" id="KW-1185">Reference proteome</keyword>
<comment type="caution">
    <text evidence="2">The sequence shown here is derived from an EMBL/GenBank/DDBJ whole genome shotgun (WGS) entry which is preliminary data.</text>
</comment>
<reference evidence="2" key="1">
    <citation type="submission" date="2018-11" db="EMBL/GenBank/DDBJ databases">
        <authorList>
            <consortium name="Pathogen Informatics"/>
        </authorList>
    </citation>
    <scope>NUCLEOTIDE SEQUENCE</scope>
</reference>
<evidence type="ECO:0000313" key="3">
    <source>
        <dbReference type="Proteomes" id="UP000784294"/>
    </source>
</evidence>
<dbReference type="Proteomes" id="UP000784294">
    <property type="component" value="Unassembled WGS sequence"/>
</dbReference>
<dbReference type="AlphaFoldDB" id="A0A3S5B5A0"/>